<evidence type="ECO:0000313" key="3">
    <source>
        <dbReference type="Proteomes" id="UP000199399"/>
    </source>
</evidence>
<dbReference type="STRING" id="218672.SAMN04489759_1089"/>
<reference evidence="3" key="1">
    <citation type="submission" date="2016-10" db="EMBL/GenBank/DDBJ databases">
        <authorList>
            <person name="Varghese N."/>
            <person name="Submissions S."/>
        </authorList>
    </citation>
    <scope>NUCLEOTIDE SEQUENCE [LARGE SCALE GENOMIC DNA]</scope>
    <source>
        <strain evidence="3">DSM 16477</strain>
    </source>
</reference>
<keyword evidence="3" id="KW-1185">Reference proteome</keyword>
<organism evidence="2 3">
    <name type="scientific">Sulfitobacter delicatus</name>
    <dbReference type="NCBI Taxonomy" id="218672"/>
    <lineage>
        <taxon>Bacteria</taxon>
        <taxon>Pseudomonadati</taxon>
        <taxon>Pseudomonadota</taxon>
        <taxon>Alphaproteobacteria</taxon>
        <taxon>Rhodobacterales</taxon>
        <taxon>Roseobacteraceae</taxon>
        <taxon>Sulfitobacter</taxon>
    </lineage>
</organism>
<accession>A0A1G7UGM5</accession>
<proteinExistence type="predicted"/>
<evidence type="ECO:0000256" key="1">
    <source>
        <dbReference type="SAM" id="SignalP"/>
    </source>
</evidence>
<sequence>MDFYKNKVHLSITMKHLHHIVLGFSLLIAPPTMAEDTPVFAPLALTAQGEGDFLAARQGLEQQLIAAGKKGSAAETDALLDMAELHLAWMMRPEAAGYLAALDPEVLAEDYKRRHRTLTLALDLLQDEAAEKDALGQAVSRSVGWAQGQALRAAAFARLDATEEAARLLPATVDSLDALSPAMVAALLPDLLEAALTAENWEVAQALAARFPDHAELRDGPAYRFLLARASELAGDYLMAFDGYAEAARGRDAYAHRARLALVRMGRETETMPLADAVAVLKTARWAWSGDTAAREGVVLLAKLAEELGDRDTALWALEHMTKDATPEEAKELQERARAIYGAFYQAGSEGQIDLADFLEGHARIAPRWRFDPGFAAHAAGLPQRLLDTGMTALAAREFRALRELAEAGVRPGGPKTDLELVSTLRRGEVRALLAGGQADAAVDLLSGYADGKGLDDGAEALLIEALAQAGRSDELASLRVRAQDMGLRRSRAVALYETGKWNAARLAFLEMWETHPEQFSFADATRLILAAYEVGDGETLARAALAFPTLADLPGWDEIAAGLGAQPDERVPPGQDLMRLSMQNADRILDAVTKVTDVKQSK</sequence>
<dbReference type="EMBL" id="FNBP01000008">
    <property type="protein sequence ID" value="SDG46705.1"/>
    <property type="molecule type" value="Genomic_DNA"/>
</dbReference>
<evidence type="ECO:0000313" key="2">
    <source>
        <dbReference type="EMBL" id="SDG46705.1"/>
    </source>
</evidence>
<name>A0A1G7UGM5_9RHOB</name>
<gene>
    <name evidence="2" type="ORF">SAMN04489759_1089</name>
</gene>
<protein>
    <recommendedName>
        <fullName evidence="4">Tetratricopeptide repeat-containing protein</fullName>
    </recommendedName>
</protein>
<feature type="chain" id="PRO_5011534848" description="Tetratricopeptide repeat-containing protein" evidence="1">
    <location>
        <begin position="35"/>
        <end position="603"/>
    </location>
</feature>
<evidence type="ECO:0008006" key="4">
    <source>
        <dbReference type="Google" id="ProtNLM"/>
    </source>
</evidence>
<dbReference type="Proteomes" id="UP000199399">
    <property type="component" value="Unassembled WGS sequence"/>
</dbReference>
<dbReference type="AlphaFoldDB" id="A0A1G7UGM5"/>
<keyword evidence="1" id="KW-0732">Signal</keyword>
<feature type="signal peptide" evidence="1">
    <location>
        <begin position="1"/>
        <end position="34"/>
    </location>
</feature>